<gene>
    <name evidence="2" type="ORF">PENTCL1PPCAC_15394</name>
</gene>
<reference evidence="2" key="1">
    <citation type="submission" date="2023-10" db="EMBL/GenBank/DDBJ databases">
        <title>Genome assembly of Pristionchus species.</title>
        <authorList>
            <person name="Yoshida K."/>
            <person name="Sommer R.J."/>
        </authorList>
    </citation>
    <scope>NUCLEOTIDE SEQUENCE</scope>
    <source>
        <strain evidence="2">RS0144</strain>
    </source>
</reference>
<name>A0AAV5TGC6_9BILA</name>
<dbReference type="PANTHER" id="PTHR46561">
    <property type="entry name" value="SERPENTINE RECEPTOR, CLASS AB (CLASS A-LIKE)-RELATED"/>
    <property type="match status" value="1"/>
</dbReference>
<protein>
    <recommendedName>
        <fullName evidence="4">G protein-coupled receptor</fullName>
    </recommendedName>
</protein>
<evidence type="ECO:0000313" key="2">
    <source>
        <dbReference type="EMBL" id="GMS93219.1"/>
    </source>
</evidence>
<comment type="caution">
    <text evidence="2">The sequence shown here is derived from an EMBL/GenBank/DDBJ whole genome shotgun (WGS) entry which is preliminary data.</text>
</comment>
<sequence length="122" mass="14018">MFYITPQVVGTIAYSMMELSDNFRLFRKCKVALFNENVPENKEGFESLMRNMALSNCLSLIILFVDLFLNFIRKPAAGSSINISYQRSENRRILLTFLPIEISLIVCIFFTTLSLVVYGEVN</sequence>
<dbReference type="AlphaFoldDB" id="A0AAV5TGC6"/>
<dbReference type="InterPro" id="IPR053286">
    <property type="entry name" value="Nematode_rcpt-like_srab"/>
</dbReference>
<accession>A0AAV5TGC6</accession>
<dbReference type="PANTHER" id="PTHR46561:SF11">
    <property type="entry name" value="SERPENTINE RECEPTOR CLASS ALPHA_BETA-14"/>
    <property type="match status" value="1"/>
</dbReference>
<keyword evidence="3" id="KW-1185">Reference proteome</keyword>
<feature type="transmembrane region" description="Helical" evidence="1">
    <location>
        <begin position="53"/>
        <end position="72"/>
    </location>
</feature>
<evidence type="ECO:0000313" key="3">
    <source>
        <dbReference type="Proteomes" id="UP001432027"/>
    </source>
</evidence>
<keyword evidence="1" id="KW-1133">Transmembrane helix</keyword>
<dbReference type="Proteomes" id="UP001432027">
    <property type="component" value="Unassembled WGS sequence"/>
</dbReference>
<keyword evidence="1" id="KW-0812">Transmembrane</keyword>
<dbReference type="EMBL" id="BTSX01000004">
    <property type="protein sequence ID" value="GMS93219.1"/>
    <property type="molecule type" value="Genomic_DNA"/>
</dbReference>
<organism evidence="2 3">
    <name type="scientific">Pristionchus entomophagus</name>
    <dbReference type="NCBI Taxonomy" id="358040"/>
    <lineage>
        <taxon>Eukaryota</taxon>
        <taxon>Metazoa</taxon>
        <taxon>Ecdysozoa</taxon>
        <taxon>Nematoda</taxon>
        <taxon>Chromadorea</taxon>
        <taxon>Rhabditida</taxon>
        <taxon>Rhabditina</taxon>
        <taxon>Diplogasteromorpha</taxon>
        <taxon>Diplogasteroidea</taxon>
        <taxon>Neodiplogasteridae</taxon>
        <taxon>Pristionchus</taxon>
    </lineage>
</organism>
<evidence type="ECO:0008006" key="4">
    <source>
        <dbReference type="Google" id="ProtNLM"/>
    </source>
</evidence>
<feature type="non-terminal residue" evidence="2">
    <location>
        <position position="122"/>
    </location>
</feature>
<evidence type="ECO:0000256" key="1">
    <source>
        <dbReference type="SAM" id="Phobius"/>
    </source>
</evidence>
<feature type="transmembrane region" description="Helical" evidence="1">
    <location>
        <begin position="93"/>
        <end position="118"/>
    </location>
</feature>
<keyword evidence="1" id="KW-0472">Membrane</keyword>
<proteinExistence type="predicted"/>